<dbReference type="PANTHER" id="PTHR33154:SF18">
    <property type="entry name" value="ARSENICAL RESISTANCE OPERON REPRESSOR"/>
    <property type="match status" value="1"/>
</dbReference>
<dbReference type="InterPro" id="IPR001845">
    <property type="entry name" value="HTH_ArsR_DNA-bd_dom"/>
</dbReference>
<name>A0A5J4L8E8_9ZZZZ</name>
<dbReference type="GO" id="GO:0003677">
    <property type="term" value="F:DNA binding"/>
    <property type="evidence" value="ECO:0007669"/>
    <property type="project" value="UniProtKB-KW"/>
</dbReference>
<sequence>MSKLFTTSSIHQLTNLFHALSDETRLRILKLLEHEELCVCDIVAALDMIQPKVSFHLSILKNAGLIKDRKQGKWIHYSIDDSDMFKRFLVLSVLEKISESEVKEDKKRLDKFLKNKGTKAEVITIKNKNRCCGR</sequence>
<dbReference type="SMART" id="SM00418">
    <property type="entry name" value="HTH_ARSR"/>
    <property type="match status" value="1"/>
</dbReference>
<evidence type="ECO:0000256" key="2">
    <source>
        <dbReference type="ARBA" id="ARBA00023125"/>
    </source>
</evidence>
<dbReference type="PANTHER" id="PTHR33154">
    <property type="entry name" value="TRANSCRIPTIONAL REGULATOR, ARSR FAMILY"/>
    <property type="match status" value="1"/>
</dbReference>
<evidence type="ECO:0000256" key="1">
    <source>
        <dbReference type="ARBA" id="ARBA00023015"/>
    </source>
</evidence>
<gene>
    <name evidence="5" type="ORF">A45J_1572</name>
</gene>
<dbReference type="InterPro" id="IPR051081">
    <property type="entry name" value="HTH_MetalResp_TranReg"/>
</dbReference>
<comment type="caution">
    <text evidence="5">The sequence shown here is derived from an EMBL/GenBank/DDBJ whole genome shotgun (WGS) entry which is preliminary data.</text>
</comment>
<reference evidence="5" key="1">
    <citation type="submission" date="2019-10" db="EMBL/GenBank/DDBJ databases">
        <title>Metagenomic sequencing of thiosulfate-disproportionating enrichment culture.</title>
        <authorList>
            <person name="Umezawa K."/>
            <person name="Kojima H."/>
            <person name="Fukui M."/>
        </authorList>
    </citation>
    <scope>NUCLEOTIDE SEQUENCE</scope>
    <source>
        <strain evidence="5">45J</strain>
    </source>
</reference>
<dbReference type="FunFam" id="1.10.10.10:FF:000279">
    <property type="entry name" value="Transcriptional regulator, ArsR family"/>
    <property type="match status" value="1"/>
</dbReference>
<dbReference type="CDD" id="cd00090">
    <property type="entry name" value="HTH_ARSR"/>
    <property type="match status" value="1"/>
</dbReference>
<proteinExistence type="predicted"/>
<keyword evidence="3" id="KW-0804">Transcription</keyword>
<feature type="domain" description="HTH arsR-type" evidence="4">
    <location>
        <begin position="5"/>
        <end position="101"/>
    </location>
</feature>
<protein>
    <submittedName>
        <fullName evidence="5">ArsR family transcriptional regulator</fullName>
    </submittedName>
</protein>
<dbReference type="Pfam" id="PF01022">
    <property type="entry name" value="HTH_5"/>
    <property type="match status" value="1"/>
</dbReference>
<evidence type="ECO:0000259" key="4">
    <source>
        <dbReference type="PROSITE" id="PS50987"/>
    </source>
</evidence>
<dbReference type="InterPro" id="IPR011991">
    <property type="entry name" value="ArsR-like_HTH"/>
</dbReference>
<dbReference type="GO" id="GO:0003700">
    <property type="term" value="F:DNA-binding transcription factor activity"/>
    <property type="evidence" value="ECO:0007669"/>
    <property type="project" value="InterPro"/>
</dbReference>
<dbReference type="EMBL" id="BLAB01000001">
    <property type="protein sequence ID" value="GER93816.1"/>
    <property type="molecule type" value="Genomic_DNA"/>
</dbReference>
<organism evidence="5">
    <name type="scientific">hot springs metagenome</name>
    <dbReference type="NCBI Taxonomy" id="433727"/>
    <lineage>
        <taxon>unclassified sequences</taxon>
        <taxon>metagenomes</taxon>
        <taxon>ecological metagenomes</taxon>
    </lineage>
</organism>
<dbReference type="AlphaFoldDB" id="A0A5J4L8E8"/>
<evidence type="ECO:0000313" key="5">
    <source>
        <dbReference type="EMBL" id="GER93816.1"/>
    </source>
</evidence>
<dbReference type="InterPro" id="IPR036390">
    <property type="entry name" value="WH_DNA-bd_sf"/>
</dbReference>
<evidence type="ECO:0000256" key="3">
    <source>
        <dbReference type="ARBA" id="ARBA00023163"/>
    </source>
</evidence>
<dbReference type="PRINTS" id="PR00778">
    <property type="entry name" value="HTHARSR"/>
</dbReference>
<accession>A0A5J4L8E8</accession>
<dbReference type="InterPro" id="IPR036388">
    <property type="entry name" value="WH-like_DNA-bd_sf"/>
</dbReference>
<dbReference type="PROSITE" id="PS50987">
    <property type="entry name" value="HTH_ARSR_2"/>
    <property type="match status" value="1"/>
</dbReference>
<dbReference type="Gene3D" id="1.10.10.10">
    <property type="entry name" value="Winged helix-like DNA-binding domain superfamily/Winged helix DNA-binding domain"/>
    <property type="match status" value="1"/>
</dbReference>
<keyword evidence="2" id="KW-0238">DNA-binding</keyword>
<keyword evidence="1" id="KW-0805">Transcription regulation</keyword>
<dbReference type="NCBIfam" id="NF033788">
    <property type="entry name" value="HTH_metalloreg"/>
    <property type="match status" value="1"/>
</dbReference>
<dbReference type="SUPFAM" id="SSF46785">
    <property type="entry name" value="Winged helix' DNA-binding domain"/>
    <property type="match status" value="1"/>
</dbReference>